<proteinExistence type="predicted"/>
<dbReference type="Proteomes" id="UP000186817">
    <property type="component" value="Unassembled WGS sequence"/>
</dbReference>
<evidence type="ECO:0000313" key="3">
    <source>
        <dbReference type="EMBL" id="OLP81495.1"/>
    </source>
</evidence>
<sequence length="786" mass="85573">MVGAALSFLALSLAVEDGGRGRGSAEALEAAWDYEALLHHYSIEQGTNQTFRVNLQDSQEPVSYYTVKYNFCEKQWHGGGKMDIVINGKVVKKDYITKCHHTRTDIYHFKCVPTLAGVIEVSIQGDPEVKGGQARFSTVEFEKSSDGCSDGCLGKSCGKGFCSSTTFYDYSSRCDFGSEGMVNEFDLEEAQEEASSCKCDADVQGEACELGACAAVSCNEPFGGFCLEGKCQCIDGHSGENCEVAPDIDRFGCYAQHEEVSEFLTVSTVCLPELIAGPARHGHIFRGPSPMNAVADKTRPNIYFSWTADLDYGKAASAGDEGRVYVSKLVLPSGKGEPVVLAESEAFDGFARAGGIDMTEDGQVGTLCAKYWHPWVENTGKGVHNAAMVLAVCELNTTSMEKKKPWQIGKQYQAEETAPNTGIWGSLPLSAWFAQRSAGYGYLVYSPFHRSWTAWYGASVGSHTGFAMHTYHRDAPMISAEEYEKYSYPVPRDQVELREEASGPWRDHHRTGTGDHQASAALSYHPKLQDIGLQKHTHGPVYMQQYGLSPPTEGAFAPPGHKTGRLELSVGNDTGLQANTLKPCGEGWLVGIIAESGNVCAKISRLGEILLWKVIEASVGKMPCGSSGKNCGDQAPGRMLRLARLGVDSESSDCGPEQRFLMGFEKSDKSRWLVELDGDCKEVSERSDVTLHTHWPLYQDWTTTAEGAVAWVTSWHLDKEGRWGPVNSPNGVWPYDPKPMNEDAHEASPETPLFGPTPDATNAAKITAGGSRRLRLSAEAQAQQGT</sequence>
<evidence type="ECO:0008006" key="5">
    <source>
        <dbReference type="Google" id="ProtNLM"/>
    </source>
</evidence>
<feature type="compositionally biased region" description="Basic and acidic residues" evidence="1">
    <location>
        <begin position="739"/>
        <end position="748"/>
    </location>
</feature>
<feature type="chain" id="PRO_5012819291" description="EGF-like domain-containing protein" evidence="2">
    <location>
        <begin position="22"/>
        <end position="786"/>
    </location>
</feature>
<protein>
    <recommendedName>
        <fullName evidence="5">EGF-like domain-containing protein</fullName>
    </recommendedName>
</protein>
<reference evidence="3 4" key="1">
    <citation type="submission" date="2016-02" db="EMBL/GenBank/DDBJ databases">
        <title>Genome analysis of coral dinoflagellate symbionts highlights evolutionary adaptations to a symbiotic lifestyle.</title>
        <authorList>
            <person name="Aranda M."/>
            <person name="Li Y."/>
            <person name="Liew Y.J."/>
            <person name="Baumgarten S."/>
            <person name="Simakov O."/>
            <person name="Wilson M."/>
            <person name="Piel J."/>
            <person name="Ashoor H."/>
            <person name="Bougouffa S."/>
            <person name="Bajic V.B."/>
            <person name="Ryu T."/>
            <person name="Ravasi T."/>
            <person name="Bayer T."/>
            <person name="Micklem G."/>
            <person name="Kim H."/>
            <person name="Bhak J."/>
            <person name="Lajeunesse T.C."/>
            <person name="Voolstra C.R."/>
        </authorList>
    </citation>
    <scope>NUCLEOTIDE SEQUENCE [LARGE SCALE GENOMIC DNA]</scope>
    <source>
        <strain evidence="3 4">CCMP2467</strain>
    </source>
</reference>
<dbReference type="EMBL" id="LSRX01001275">
    <property type="protein sequence ID" value="OLP81495.1"/>
    <property type="molecule type" value="Genomic_DNA"/>
</dbReference>
<gene>
    <name evidence="3" type="ORF">AK812_SmicGene37947</name>
</gene>
<name>A0A1Q9CEZ7_SYMMI</name>
<comment type="caution">
    <text evidence="3">The sequence shown here is derived from an EMBL/GenBank/DDBJ whole genome shotgun (WGS) entry which is preliminary data.</text>
</comment>
<keyword evidence="2" id="KW-0732">Signal</keyword>
<feature type="signal peptide" evidence="2">
    <location>
        <begin position="1"/>
        <end position="21"/>
    </location>
</feature>
<evidence type="ECO:0000313" key="4">
    <source>
        <dbReference type="Proteomes" id="UP000186817"/>
    </source>
</evidence>
<keyword evidence="4" id="KW-1185">Reference proteome</keyword>
<dbReference type="OrthoDB" id="406778at2759"/>
<organism evidence="3 4">
    <name type="scientific">Symbiodinium microadriaticum</name>
    <name type="common">Dinoflagellate</name>
    <name type="synonym">Zooxanthella microadriatica</name>
    <dbReference type="NCBI Taxonomy" id="2951"/>
    <lineage>
        <taxon>Eukaryota</taxon>
        <taxon>Sar</taxon>
        <taxon>Alveolata</taxon>
        <taxon>Dinophyceae</taxon>
        <taxon>Suessiales</taxon>
        <taxon>Symbiodiniaceae</taxon>
        <taxon>Symbiodinium</taxon>
    </lineage>
</organism>
<feature type="region of interest" description="Disordered" evidence="1">
    <location>
        <begin position="736"/>
        <end position="761"/>
    </location>
</feature>
<evidence type="ECO:0000256" key="2">
    <source>
        <dbReference type="SAM" id="SignalP"/>
    </source>
</evidence>
<accession>A0A1Q9CEZ7</accession>
<evidence type="ECO:0000256" key="1">
    <source>
        <dbReference type="SAM" id="MobiDB-lite"/>
    </source>
</evidence>
<dbReference type="AlphaFoldDB" id="A0A1Q9CEZ7"/>